<protein>
    <submittedName>
        <fullName evidence="1">1999_t:CDS:1</fullName>
    </submittedName>
</protein>
<keyword evidence="2" id="KW-1185">Reference proteome</keyword>
<accession>A0A9N9NAF3</accession>
<name>A0A9N9NAF3_9GLOM</name>
<dbReference type="EMBL" id="CAJVPS010024706">
    <property type="protein sequence ID" value="CAG8717126.1"/>
    <property type="molecule type" value="Genomic_DNA"/>
</dbReference>
<organism evidence="1 2">
    <name type="scientific">Ambispora leptoticha</name>
    <dbReference type="NCBI Taxonomy" id="144679"/>
    <lineage>
        <taxon>Eukaryota</taxon>
        <taxon>Fungi</taxon>
        <taxon>Fungi incertae sedis</taxon>
        <taxon>Mucoromycota</taxon>
        <taxon>Glomeromycotina</taxon>
        <taxon>Glomeromycetes</taxon>
        <taxon>Archaeosporales</taxon>
        <taxon>Ambisporaceae</taxon>
        <taxon>Ambispora</taxon>
    </lineage>
</organism>
<comment type="caution">
    <text evidence="1">The sequence shown here is derived from an EMBL/GenBank/DDBJ whole genome shotgun (WGS) entry which is preliminary data.</text>
</comment>
<dbReference type="Proteomes" id="UP000789508">
    <property type="component" value="Unassembled WGS sequence"/>
</dbReference>
<evidence type="ECO:0000313" key="2">
    <source>
        <dbReference type="Proteomes" id="UP000789508"/>
    </source>
</evidence>
<reference evidence="1" key="1">
    <citation type="submission" date="2021-06" db="EMBL/GenBank/DDBJ databases">
        <authorList>
            <person name="Kallberg Y."/>
            <person name="Tangrot J."/>
            <person name="Rosling A."/>
        </authorList>
    </citation>
    <scope>NUCLEOTIDE SEQUENCE</scope>
    <source>
        <strain evidence="1">FL130A</strain>
    </source>
</reference>
<sequence length="179" mass="20390">MPRQKGIFWNEYELVDIDSEGTEKYRCKHCNITYVKNATRFQNHLENCVNYQKKSTESTDITINNNGAATIFQKKKCRIIQSSIDEYTESDQKTLENLLTRAFCSAGISFNVIENEDIKAVFQKTVFTGEQQHTAINIAAGIEHVIDEIGKNKIVAIITDNANVMKAAWEILKTSFSQK</sequence>
<evidence type="ECO:0000313" key="1">
    <source>
        <dbReference type="EMBL" id="CAG8717126.1"/>
    </source>
</evidence>
<dbReference type="OrthoDB" id="2439304at2759"/>
<proteinExistence type="predicted"/>
<feature type="non-terminal residue" evidence="1">
    <location>
        <position position="179"/>
    </location>
</feature>
<dbReference type="AlphaFoldDB" id="A0A9N9NAF3"/>
<gene>
    <name evidence="1" type="ORF">ALEPTO_LOCUS12119</name>
</gene>